<evidence type="ECO:0000256" key="2">
    <source>
        <dbReference type="ARBA" id="ARBA00022963"/>
    </source>
</evidence>
<keyword evidence="2 4" id="KW-0442">Lipid degradation</keyword>
<comment type="caution">
    <text evidence="4">Lacks conserved residue(s) required for the propagation of feature annotation.</text>
</comment>
<proteinExistence type="predicted"/>
<dbReference type="AlphaFoldDB" id="A0A261U831"/>
<dbReference type="GO" id="GO:0016042">
    <property type="term" value="P:lipid catabolic process"/>
    <property type="evidence" value="ECO:0007669"/>
    <property type="project" value="UniProtKB-UniRule"/>
</dbReference>
<feature type="domain" description="PNPLA" evidence="5">
    <location>
        <begin position="14"/>
        <end position="209"/>
    </location>
</feature>
<evidence type="ECO:0000256" key="4">
    <source>
        <dbReference type="PROSITE-ProRule" id="PRU01161"/>
    </source>
</evidence>
<gene>
    <name evidence="6" type="ORF">CAL20_08460</name>
</gene>
<dbReference type="PANTHER" id="PTHR14226:SF57">
    <property type="entry name" value="BLR7027 PROTEIN"/>
    <property type="match status" value="1"/>
</dbReference>
<keyword evidence="3 4" id="KW-0443">Lipid metabolism</keyword>
<dbReference type="InterPro" id="IPR050301">
    <property type="entry name" value="NTE"/>
</dbReference>
<keyword evidence="1 4" id="KW-0378">Hydrolase</keyword>
<dbReference type="PROSITE" id="PS51635">
    <property type="entry name" value="PNPLA"/>
    <property type="match status" value="1"/>
</dbReference>
<dbReference type="GO" id="GO:0016787">
    <property type="term" value="F:hydrolase activity"/>
    <property type="evidence" value="ECO:0007669"/>
    <property type="project" value="UniProtKB-UniRule"/>
</dbReference>
<feature type="active site" description="Proton acceptor" evidence="4">
    <location>
        <position position="195"/>
    </location>
</feature>
<reference evidence="6 7" key="1">
    <citation type="submission" date="2017-05" db="EMBL/GenBank/DDBJ databases">
        <title>Complete and WGS of Bordetella genogroups.</title>
        <authorList>
            <person name="Spilker T."/>
            <person name="LiPuma J."/>
        </authorList>
    </citation>
    <scope>NUCLEOTIDE SEQUENCE [LARGE SCALE GENOMIC DNA]</scope>
    <source>
        <strain evidence="6 7">AU9919</strain>
    </source>
</reference>
<organism evidence="6 7">
    <name type="scientific">Bordetella genomosp. 4</name>
    <dbReference type="NCBI Taxonomy" id="463044"/>
    <lineage>
        <taxon>Bacteria</taxon>
        <taxon>Pseudomonadati</taxon>
        <taxon>Pseudomonadota</taxon>
        <taxon>Betaproteobacteria</taxon>
        <taxon>Burkholderiales</taxon>
        <taxon>Alcaligenaceae</taxon>
        <taxon>Bordetella</taxon>
    </lineage>
</organism>
<dbReference type="InterPro" id="IPR016035">
    <property type="entry name" value="Acyl_Trfase/lysoPLipase"/>
</dbReference>
<dbReference type="PANTHER" id="PTHR14226">
    <property type="entry name" value="NEUROPATHY TARGET ESTERASE/SWISS CHEESE D.MELANOGASTER"/>
    <property type="match status" value="1"/>
</dbReference>
<evidence type="ECO:0000313" key="6">
    <source>
        <dbReference type="EMBL" id="OZI57420.1"/>
    </source>
</evidence>
<evidence type="ECO:0000313" key="7">
    <source>
        <dbReference type="Proteomes" id="UP000216885"/>
    </source>
</evidence>
<dbReference type="Pfam" id="PF01734">
    <property type="entry name" value="Patatin"/>
    <property type="match status" value="1"/>
</dbReference>
<evidence type="ECO:0000256" key="1">
    <source>
        <dbReference type="ARBA" id="ARBA00022801"/>
    </source>
</evidence>
<sequence>MERPTEKGFEKCVVFGGGGVTGIAWEIGVMAGLARAGIMVSSDCLLIGTSAGSVVGTELAQGVLAEELLARQHQPAEASGELFRHYSQEAADQKNRVLVDKVQGDLTKARQRIGAFAIRSETPSLDTRRAVISARLSLTTWPASALRLTAVDATTAELVVLDAQSGLALTDAVMASCAVPGVWPTVPFDDRQLMDGGIRSMTNADLALGCEHVLVLAPLGYSDTNPVSGHLRAEVLVLQRAGTHVEAVLPDDYSRKAIGDNVLDPAGRQPSAEAGLAQGMRLADALASVWRE</sequence>
<comment type="caution">
    <text evidence="6">The sequence shown here is derived from an EMBL/GenBank/DDBJ whole genome shotgun (WGS) entry which is preliminary data.</text>
</comment>
<dbReference type="Gene3D" id="3.40.1090.10">
    <property type="entry name" value="Cytosolic phospholipase A2 catalytic domain"/>
    <property type="match status" value="2"/>
</dbReference>
<dbReference type="EMBL" id="NEVQ01000012">
    <property type="protein sequence ID" value="OZI57420.1"/>
    <property type="molecule type" value="Genomic_DNA"/>
</dbReference>
<keyword evidence="7" id="KW-1185">Reference proteome</keyword>
<dbReference type="Proteomes" id="UP000216885">
    <property type="component" value="Unassembled WGS sequence"/>
</dbReference>
<dbReference type="OrthoDB" id="5290098at2"/>
<name>A0A261U831_9BORD</name>
<dbReference type="InterPro" id="IPR002641">
    <property type="entry name" value="PNPLA_dom"/>
</dbReference>
<feature type="active site" description="Nucleophile" evidence="4">
    <location>
        <position position="50"/>
    </location>
</feature>
<feature type="short sequence motif" description="DGA/G" evidence="4">
    <location>
        <begin position="195"/>
        <end position="197"/>
    </location>
</feature>
<accession>A0A261U831</accession>
<dbReference type="RefSeq" id="WP_094820377.1">
    <property type="nucleotide sequence ID" value="NZ_NEVO01000005.1"/>
</dbReference>
<feature type="short sequence motif" description="GXSXG" evidence="4">
    <location>
        <begin position="48"/>
        <end position="52"/>
    </location>
</feature>
<evidence type="ECO:0000256" key="3">
    <source>
        <dbReference type="ARBA" id="ARBA00023098"/>
    </source>
</evidence>
<dbReference type="SUPFAM" id="SSF52151">
    <property type="entry name" value="FabD/lysophospholipase-like"/>
    <property type="match status" value="1"/>
</dbReference>
<protein>
    <recommendedName>
        <fullName evidence="5">PNPLA domain-containing protein</fullName>
    </recommendedName>
</protein>
<evidence type="ECO:0000259" key="5">
    <source>
        <dbReference type="PROSITE" id="PS51635"/>
    </source>
</evidence>